<protein>
    <recommendedName>
        <fullName evidence="3">Putative Fis-like DNA-binding protein</fullName>
    </recommendedName>
</protein>
<dbReference type="Pfam" id="PF02954">
    <property type="entry name" value="HTH_8"/>
    <property type="match status" value="1"/>
</dbReference>
<dbReference type="InterPro" id="IPR009057">
    <property type="entry name" value="Homeodomain-like_sf"/>
</dbReference>
<dbReference type="Proteomes" id="UP000559987">
    <property type="component" value="Unassembled WGS sequence"/>
</dbReference>
<dbReference type="PIRSF" id="PIRSF002097">
    <property type="entry name" value="DNA-binding_Fis"/>
    <property type="match status" value="1"/>
</dbReference>
<dbReference type="InterPro" id="IPR005412">
    <property type="entry name" value="Fis_DNA-bd"/>
</dbReference>
<dbReference type="Gene3D" id="1.10.10.60">
    <property type="entry name" value="Homeodomain-like"/>
    <property type="match status" value="1"/>
</dbReference>
<evidence type="ECO:0000313" key="6">
    <source>
        <dbReference type="Proteomes" id="UP000559987"/>
    </source>
</evidence>
<dbReference type="AlphaFoldDB" id="A0A839UKJ1"/>
<proteinExistence type="inferred from homology"/>
<evidence type="ECO:0000256" key="3">
    <source>
        <dbReference type="ARBA" id="ARBA00029540"/>
    </source>
</evidence>
<evidence type="ECO:0000259" key="4">
    <source>
        <dbReference type="Pfam" id="PF02954"/>
    </source>
</evidence>
<dbReference type="InterPro" id="IPR002197">
    <property type="entry name" value="HTH_Fis"/>
</dbReference>
<keyword evidence="6" id="KW-1185">Reference proteome</keyword>
<comment type="similarity">
    <text evidence="1">Belongs to the transcriptional regulatory Fis family.</text>
</comment>
<dbReference type="InterPro" id="IPR050207">
    <property type="entry name" value="Trans_regulatory_Fis"/>
</dbReference>
<accession>A0A839UKJ1</accession>
<evidence type="ECO:0000256" key="1">
    <source>
        <dbReference type="ARBA" id="ARBA00008559"/>
    </source>
</evidence>
<dbReference type="GO" id="GO:0006355">
    <property type="term" value="P:regulation of DNA-templated transcription"/>
    <property type="evidence" value="ECO:0007669"/>
    <property type="project" value="InterPro"/>
</dbReference>
<sequence>MNTLEPFMAEAPAKETVVDNFSGISANQSLRDCVDQAMENYFRNLDGQPVTNVYDMVMAEVEAPMLEVVLKYTRHNQTKAAQVLGLNRGTLRKKLKQYGLL</sequence>
<dbReference type="GO" id="GO:0043565">
    <property type="term" value="F:sequence-specific DNA binding"/>
    <property type="evidence" value="ECO:0007669"/>
    <property type="project" value="InterPro"/>
</dbReference>
<dbReference type="PANTHER" id="PTHR47918">
    <property type="entry name" value="DNA-BINDING PROTEIN FIS"/>
    <property type="match status" value="1"/>
</dbReference>
<evidence type="ECO:0000256" key="2">
    <source>
        <dbReference type="ARBA" id="ARBA00023125"/>
    </source>
</evidence>
<dbReference type="PRINTS" id="PR01590">
    <property type="entry name" value="HTHFIS"/>
</dbReference>
<dbReference type="PRINTS" id="PR01591">
    <property type="entry name" value="DNABINDNGFIS"/>
</dbReference>
<dbReference type="SUPFAM" id="SSF46689">
    <property type="entry name" value="Homeodomain-like"/>
    <property type="match status" value="1"/>
</dbReference>
<keyword evidence="2" id="KW-0238">DNA-binding</keyword>
<reference evidence="5 6" key="1">
    <citation type="submission" date="2020-08" db="EMBL/GenBank/DDBJ databases">
        <title>Genomic Encyclopedia of Type Strains, Phase III (KMG-III): the genomes of soil and plant-associated and newly described type strains.</title>
        <authorList>
            <person name="Whitman W."/>
        </authorList>
    </citation>
    <scope>NUCLEOTIDE SEQUENCE [LARGE SCALE GENOMIC DNA]</scope>
    <source>
        <strain evidence="5 6">CECT 8571</strain>
    </source>
</reference>
<evidence type="ECO:0000313" key="5">
    <source>
        <dbReference type="EMBL" id="MBB3167291.1"/>
    </source>
</evidence>
<gene>
    <name evidence="5" type="ORF">FHS30_000467</name>
</gene>
<feature type="domain" description="DNA binding HTH" evidence="4">
    <location>
        <begin position="58"/>
        <end position="98"/>
    </location>
</feature>
<dbReference type="PANTHER" id="PTHR47918:SF1">
    <property type="entry name" value="DNA-BINDING PROTEIN FIS"/>
    <property type="match status" value="1"/>
</dbReference>
<dbReference type="EMBL" id="JACHXZ010000001">
    <property type="protein sequence ID" value="MBB3167291.1"/>
    <property type="molecule type" value="Genomic_DNA"/>
</dbReference>
<name>A0A839UKJ1_9GAMM</name>
<dbReference type="NCBIfam" id="NF001659">
    <property type="entry name" value="PRK00430.1"/>
    <property type="match status" value="1"/>
</dbReference>
<organism evidence="5 6">
    <name type="scientific">Simiduia aestuariiviva</name>
    <dbReference type="NCBI Taxonomy" id="1510459"/>
    <lineage>
        <taxon>Bacteria</taxon>
        <taxon>Pseudomonadati</taxon>
        <taxon>Pseudomonadota</taxon>
        <taxon>Gammaproteobacteria</taxon>
        <taxon>Cellvibrionales</taxon>
        <taxon>Cellvibrionaceae</taxon>
        <taxon>Simiduia</taxon>
    </lineage>
</organism>
<comment type="caution">
    <text evidence="5">The sequence shown here is derived from an EMBL/GenBank/DDBJ whole genome shotgun (WGS) entry which is preliminary data.</text>
</comment>